<dbReference type="KEGG" id="scl:sce0746"/>
<evidence type="ECO:0000313" key="4">
    <source>
        <dbReference type="Proteomes" id="UP000002139"/>
    </source>
</evidence>
<dbReference type="SUPFAM" id="SSF47240">
    <property type="entry name" value="Ferritin-like"/>
    <property type="match status" value="1"/>
</dbReference>
<accession>A9ENU8</accession>
<feature type="region of interest" description="Disordered" evidence="1">
    <location>
        <begin position="384"/>
        <end position="404"/>
    </location>
</feature>
<dbReference type="HOGENOM" id="CLU_622398_0_0_7"/>
<feature type="chain" id="PRO_5002737480" description="Secreted protein" evidence="2">
    <location>
        <begin position="30"/>
        <end position="440"/>
    </location>
</feature>
<dbReference type="eggNOG" id="COG1633">
    <property type="taxonomic scope" value="Bacteria"/>
</dbReference>
<dbReference type="Proteomes" id="UP000002139">
    <property type="component" value="Chromosome"/>
</dbReference>
<keyword evidence="2" id="KW-0732">Signal</keyword>
<dbReference type="BioCyc" id="SCEL448385:SCE_RS48075-MONOMER"/>
<dbReference type="OrthoDB" id="5509489at2"/>
<evidence type="ECO:0008006" key="5">
    <source>
        <dbReference type="Google" id="ProtNLM"/>
    </source>
</evidence>
<reference evidence="3 4" key="1">
    <citation type="journal article" date="2007" name="Nat. Biotechnol.">
        <title>Complete genome sequence of the myxobacterium Sorangium cellulosum.</title>
        <authorList>
            <person name="Schneiker S."/>
            <person name="Perlova O."/>
            <person name="Kaiser O."/>
            <person name="Gerth K."/>
            <person name="Alici A."/>
            <person name="Altmeyer M.O."/>
            <person name="Bartels D."/>
            <person name="Bekel T."/>
            <person name="Beyer S."/>
            <person name="Bode E."/>
            <person name="Bode H.B."/>
            <person name="Bolten C.J."/>
            <person name="Choudhuri J.V."/>
            <person name="Doss S."/>
            <person name="Elnakady Y.A."/>
            <person name="Frank B."/>
            <person name="Gaigalat L."/>
            <person name="Goesmann A."/>
            <person name="Groeger C."/>
            <person name="Gross F."/>
            <person name="Jelsbak L."/>
            <person name="Jelsbak L."/>
            <person name="Kalinowski J."/>
            <person name="Kegler C."/>
            <person name="Knauber T."/>
            <person name="Konietzny S."/>
            <person name="Kopp M."/>
            <person name="Krause L."/>
            <person name="Krug D."/>
            <person name="Linke B."/>
            <person name="Mahmud T."/>
            <person name="Martinez-Arias R."/>
            <person name="McHardy A.C."/>
            <person name="Merai M."/>
            <person name="Meyer F."/>
            <person name="Mormann S."/>
            <person name="Munoz-Dorado J."/>
            <person name="Perez J."/>
            <person name="Pradella S."/>
            <person name="Rachid S."/>
            <person name="Raddatz G."/>
            <person name="Rosenau F."/>
            <person name="Rueckert C."/>
            <person name="Sasse F."/>
            <person name="Scharfe M."/>
            <person name="Schuster S.C."/>
            <person name="Suen G."/>
            <person name="Treuner-Lange A."/>
            <person name="Velicer G.J."/>
            <person name="Vorholter F.-J."/>
            <person name="Weissman K.J."/>
            <person name="Welch R.D."/>
            <person name="Wenzel S.C."/>
            <person name="Whitworth D.E."/>
            <person name="Wilhelm S."/>
            <person name="Wittmann C."/>
            <person name="Bloecker H."/>
            <person name="Puehler A."/>
            <person name="Mueller R."/>
        </authorList>
    </citation>
    <scope>NUCLEOTIDE SEQUENCE [LARGE SCALE GENOMIC DNA]</scope>
    <source>
        <strain evidence="4">So ce56</strain>
    </source>
</reference>
<evidence type="ECO:0000313" key="3">
    <source>
        <dbReference type="EMBL" id="CAN90903.1"/>
    </source>
</evidence>
<dbReference type="EMBL" id="AM746676">
    <property type="protein sequence ID" value="CAN90903.1"/>
    <property type="molecule type" value="Genomic_DNA"/>
</dbReference>
<dbReference type="AlphaFoldDB" id="A9ENU8"/>
<evidence type="ECO:0000256" key="2">
    <source>
        <dbReference type="SAM" id="SignalP"/>
    </source>
</evidence>
<name>A9ENU8_SORC5</name>
<protein>
    <recommendedName>
        <fullName evidence="5">Secreted protein</fullName>
    </recommendedName>
</protein>
<keyword evidence="4" id="KW-1185">Reference proteome</keyword>
<dbReference type="InterPro" id="IPR009078">
    <property type="entry name" value="Ferritin-like_SF"/>
</dbReference>
<dbReference type="RefSeq" id="WP_012233381.1">
    <property type="nucleotide sequence ID" value="NC_010162.1"/>
</dbReference>
<evidence type="ECO:0000256" key="1">
    <source>
        <dbReference type="SAM" id="MobiDB-lite"/>
    </source>
</evidence>
<feature type="signal peptide" evidence="2">
    <location>
        <begin position="1"/>
        <end position="29"/>
    </location>
</feature>
<proteinExistence type="predicted"/>
<gene>
    <name evidence="3" type="ordered locus">sce0746</name>
</gene>
<sequence>MSSCSRALPPTLAALGVAALVSLPGQARAEDDAFAMSVGLSVSVSFGQKLAFGLGADLRATFLMEGSFAGAFDSGHMGFGPFAQATWLDFSAGRFAIGSHGGGDTSGNSDQVVACSIDGELGWTYRTRISDEFPAQHGLHVGAMASLFEPVVVDFSARAVIPVSGELFVPEGMFGMGVRANRPFGERSHAIDGRPLRTADGVVLPPVLGLGPAASRPARLDRATRAALAGAWLDSARAECGSIPAFLALARDLAAVGAPASLVARALAALGDEVRHTARCSEIASALAGWRLGPALLPPPAARDADRRAALVRMALEAWHDGCLGEGAAAARARRSLAGARDEGVRVALGEIARDEAQHAELGWRVLAYCLAEGGREVREAVGDAMTGPAPAPPADDAEVEGERKDVQAFGRLRRAEADAAWDETWAAARRDGERMLVAA</sequence>
<organism evidence="3 4">
    <name type="scientific">Sorangium cellulosum (strain So ce56)</name>
    <name type="common">Polyangium cellulosum (strain So ce56)</name>
    <dbReference type="NCBI Taxonomy" id="448385"/>
    <lineage>
        <taxon>Bacteria</taxon>
        <taxon>Pseudomonadati</taxon>
        <taxon>Myxococcota</taxon>
        <taxon>Polyangia</taxon>
        <taxon>Polyangiales</taxon>
        <taxon>Polyangiaceae</taxon>
        <taxon>Sorangium</taxon>
    </lineage>
</organism>